<keyword evidence="2" id="KW-0732">Signal</keyword>
<dbReference type="GO" id="GO:0042597">
    <property type="term" value="C:periplasmic space"/>
    <property type="evidence" value="ECO:0007669"/>
    <property type="project" value="UniProtKB-SubCell"/>
</dbReference>
<feature type="transmembrane region" description="Helical" evidence="3">
    <location>
        <begin position="254"/>
        <end position="273"/>
    </location>
</feature>
<feature type="transmembrane region" description="Helical" evidence="3">
    <location>
        <begin position="72"/>
        <end position="92"/>
    </location>
</feature>
<organism evidence="5 6">
    <name type="scientific">Metarhizobium album</name>
    <dbReference type="NCBI Taxonomy" id="2182425"/>
    <lineage>
        <taxon>Bacteria</taxon>
        <taxon>Pseudomonadati</taxon>
        <taxon>Pseudomonadota</taxon>
        <taxon>Alphaproteobacteria</taxon>
        <taxon>Hyphomicrobiales</taxon>
        <taxon>Rhizobiaceae</taxon>
        <taxon>Metarhizobium</taxon>
    </lineage>
</organism>
<keyword evidence="6" id="KW-1185">Reference proteome</keyword>
<dbReference type="SMART" id="SM00062">
    <property type="entry name" value="PBPb"/>
    <property type="match status" value="1"/>
</dbReference>
<evidence type="ECO:0000256" key="1">
    <source>
        <dbReference type="ARBA" id="ARBA00004418"/>
    </source>
</evidence>
<feature type="transmembrane region" description="Helical" evidence="3">
    <location>
        <begin position="202"/>
        <end position="222"/>
    </location>
</feature>
<reference evidence="5 6" key="1">
    <citation type="submission" date="2018-05" db="EMBL/GenBank/DDBJ databases">
        <title>The draft genome of strain NS-104.</title>
        <authorList>
            <person name="Hang P."/>
            <person name="Jiang J."/>
        </authorList>
    </citation>
    <scope>NUCLEOTIDE SEQUENCE [LARGE SCALE GENOMIC DNA]</scope>
    <source>
        <strain evidence="5 6">NS-104</strain>
    </source>
</reference>
<dbReference type="InterPro" id="IPR001638">
    <property type="entry name" value="Solute-binding_3/MltF_N"/>
</dbReference>
<dbReference type="EMBL" id="QFBC01000011">
    <property type="protein sequence ID" value="PWE54257.1"/>
    <property type="molecule type" value="Genomic_DNA"/>
</dbReference>
<dbReference type="Pfam" id="PF00497">
    <property type="entry name" value="SBP_bac_3"/>
    <property type="match status" value="1"/>
</dbReference>
<dbReference type="CDD" id="cd13530">
    <property type="entry name" value="PBP2_peptides_like"/>
    <property type="match status" value="1"/>
</dbReference>
<evidence type="ECO:0000259" key="4">
    <source>
        <dbReference type="SMART" id="SM00062"/>
    </source>
</evidence>
<evidence type="ECO:0000313" key="6">
    <source>
        <dbReference type="Proteomes" id="UP000245252"/>
    </source>
</evidence>
<evidence type="ECO:0000256" key="3">
    <source>
        <dbReference type="SAM" id="Phobius"/>
    </source>
</evidence>
<keyword evidence="3" id="KW-1133">Transmembrane helix</keyword>
<evidence type="ECO:0000313" key="5">
    <source>
        <dbReference type="EMBL" id="PWE54257.1"/>
    </source>
</evidence>
<feature type="transmembrane region" description="Helical" evidence="3">
    <location>
        <begin position="112"/>
        <end position="135"/>
    </location>
</feature>
<keyword evidence="3" id="KW-0812">Transmembrane</keyword>
<dbReference type="RefSeq" id="WP_109460281.1">
    <property type="nucleotide sequence ID" value="NZ_QFBC01000011.1"/>
</dbReference>
<sequence length="542" mass="57516">MNDSVKRSIGAETQSAGFLRSAGIRAVEPGMLYNLGNVLGFVVGLVVALFMEASGSADTTLWGRTVAHVAGSPAATALTVATAVFFWGGIVYTKAWSHGPPPVPGLNQWGDVLSGIGAIILGIGLVMLGNPWLAASAGALHAVGKFGSAANCAVVSRDALVSERAGAFFKDLVLVSRAPAILAGASALWGELVVQQSMQGSLLALSFMICCMIWAAADWMLLSPQGWIRTTTASLFERVEGLSRSMQRCFLSAIMFRRPALITAITLLAALVFSRPMPSVAASNSAIERILDKGVLTVAMFGEDVPPFFYTDDAGNLAGIDPSLARDIAAKLGVRVVFDRSATTFDGVVEKVRAGDADIAVSLLSDTLERAVRVSFSRSYVSVRQFMLINRLEFAKLAAARGAASAAIPVATLLDDPTARIGVISGTSYVGFLSQDFPKAKMEEFADWDTMLAAVKAGALVALMYDEIEIGNWRHADPAGSLDLRPFHLAGHPDTIAIAMRREDQDLKAWIDLYLGKIAESGFLPSLLDTYLYSSDKGLAND</sequence>
<evidence type="ECO:0000256" key="2">
    <source>
        <dbReference type="ARBA" id="ARBA00022729"/>
    </source>
</evidence>
<dbReference type="Gene3D" id="3.40.190.10">
    <property type="entry name" value="Periplasmic binding protein-like II"/>
    <property type="match status" value="2"/>
</dbReference>
<feature type="transmembrane region" description="Helical" evidence="3">
    <location>
        <begin position="31"/>
        <end position="51"/>
    </location>
</feature>
<keyword evidence="3" id="KW-0472">Membrane</keyword>
<comment type="caution">
    <text evidence="5">The sequence shown here is derived from an EMBL/GenBank/DDBJ whole genome shotgun (WGS) entry which is preliminary data.</text>
</comment>
<dbReference type="Proteomes" id="UP000245252">
    <property type="component" value="Unassembled WGS sequence"/>
</dbReference>
<dbReference type="PANTHER" id="PTHR35936">
    <property type="entry name" value="MEMBRANE-BOUND LYTIC MUREIN TRANSGLYCOSYLASE F"/>
    <property type="match status" value="1"/>
</dbReference>
<dbReference type="OrthoDB" id="9807134at2"/>
<comment type="subcellular location">
    <subcellularLocation>
        <location evidence="1">Periplasm</location>
    </subcellularLocation>
</comment>
<dbReference type="AlphaFoldDB" id="A0A2U2DLS4"/>
<name>A0A2U2DLS4_9HYPH</name>
<dbReference type="PANTHER" id="PTHR35936:SF19">
    <property type="entry name" value="AMINO-ACID-BINDING PROTEIN YXEM-RELATED"/>
    <property type="match status" value="1"/>
</dbReference>
<feature type="domain" description="Solute-binding protein family 3/N-terminal" evidence="4">
    <location>
        <begin position="295"/>
        <end position="535"/>
    </location>
</feature>
<protein>
    <recommendedName>
        <fullName evidence="4">Solute-binding protein family 3/N-terminal domain-containing protein</fullName>
    </recommendedName>
</protein>
<gene>
    <name evidence="5" type="ORF">DEM27_21375</name>
</gene>
<proteinExistence type="predicted"/>
<dbReference type="SUPFAM" id="SSF53850">
    <property type="entry name" value="Periplasmic binding protein-like II"/>
    <property type="match status" value="1"/>
</dbReference>
<accession>A0A2U2DLS4</accession>